<evidence type="ECO:0008006" key="3">
    <source>
        <dbReference type="Google" id="ProtNLM"/>
    </source>
</evidence>
<name>A0A1F6V3Q6_9BACT</name>
<sequence length="75" mass="8792">MKLDLIKKQFRNEWVLVEVLEEDQMGSIIDAKLLAHSPNRDDTYTAMKKTNKYTYHFYNGEIPTKGYAVAFYGKN</sequence>
<comment type="caution">
    <text evidence="1">The sequence shown here is derived from an EMBL/GenBank/DDBJ whole genome shotgun (WGS) entry which is preliminary data.</text>
</comment>
<proteinExistence type="predicted"/>
<reference evidence="1 2" key="1">
    <citation type="journal article" date="2016" name="Nat. Commun.">
        <title>Thousands of microbial genomes shed light on interconnected biogeochemical processes in an aquifer system.</title>
        <authorList>
            <person name="Anantharaman K."/>
            <person name="Brown C.T."/>
            <person name="Hug L.A."/>
            <person name="Sharon I."/>
            <person name="Castelle C.J."/>
            <person name="Probst A.J."/>
            <person name="Thomas B.C."/>
            <person name="Singh A."/>
            <person name="Wilkins M.J."/>
            <person name="Karaoz U."/>
            <person name="Brodie E.L."/>
            <person name="Williams K.H."/>
            <person name="Hubbard S.S."/>
            <person name="Banfield J.F."/>
        </authorList>
    </citation>
    <scope>NUCLEOTIDE SEQUENCE [LARGE SCALE GENOMIC DNA]</scope>
</reference>
<evidence type="ECO:0000313" key="2">
    <source>
        <dbReference type="Proteomes" id="UP000178700"/>
    </source>
</evidence>
<dbReference type="AlphaFoldDB" id="A0A1F6V3Q6"/>
<dbReference type="EMBL" id="MFTJ01000055">
    <property type="protein sequence ID" value="OGI64307.1"/>
    <property type="molecule type" value="Genomic_DNA"/>
</dbReference>
<protein>
    <recommendedName>
        <fullName evidence="3">DUF5678 domain-containing protein</fullName>
    </recommendedName>
</protein>
<accession>A0A1F6V3Q6</accession>
<evidence type="ECO:0000313" key="1">
    <source>
        <dbReference type="EMBL" id="OGI64307.1"/>
    </source>
</evidence>
<organism evidence="1 2">
    <name type="scientific">Candidatus Nomurabacteria bacterium RIFCSPHIGHO2_01_FULL_39_10</name>
    <dbReference type="NCBI Taxonomy" id="1801733"/>
    <lineage>
        <taxon>Bacteria</taxon>
        <taxon>Candidatus Nomuraibacteriota</taxon>
    </lineage>
</organism>
<gene>
    <name evidence="1" type="ORF">A2642_02095</name>
</gene>
<dbReference type="Proteomes" id="UP000178700">
    <property type="component" value="Unassembled WGS sequence"/>
</dbReference>